<dbReference type="AlphaFoldDB" id="A0AAW1XKG8"/>
<evidence type="ECO:0000313" key="3">
    <source>
        <dbReference type="EMBL" id="KAK9936873.1"/>
    </source>
</evidence>
<dbReference type="Proteomes" id="UP001457282">
    <property type="component" value="Unassembled WGS sequence"/>
</dbReference>
<evidence type="ECO:0000313" key="4">
    <source>
        <dbReference type="Proteomes" id="UP001457282"/>
    </source>
</evidence>
<feature type="region of interest" description="Disordered" evidence="2">
    <location>
        <begin position="1"/>
        <end position="25"/>
    </location>
</feature>
<protein>
    <submittedName>
        <fullName evidence="3">Uncharacterized protein</fullName>
    </submittedName>
</protein>
<evidence type="ECO:0000256" key="1">
    <source>
        <dbReference type="SAM" id="Coils"/>
    </source>
</evidence>
<gene>
    <name evidence="3" type="ORF">M0R45_013695</name>
</gene>
<keyword evidence="1" id="KW-0175">Coiled coil</keyword>
<feature type="coiled-coil region" evidence="1">
    <location>
        <begin position="152"/>
        <end position="186"/>
    </location>
</feature>
<sequence>MMNRIRAFSSPAVLPTSSSTSHIEVRPEDHSFEGIATNVKLLLKLIQDHNEACTKDNDARKTQRVAGMMTIIDDVKTRIQKSQTVGRKAELRRCNTDLKPNAPPKDKRSHEPITDEKEKLRRSLSASLAARKSLEIMCSSLGKEKEIIATELARKVQELNGMEEHINDLRAQNEKLLAKVQAYAAEHKDNKCGGGGESTTHGNAAFQERNKELSEQLLKSLDGCKSLKRKIKDAQRENDAMHLVMEETGMDVQDGLDRIRCLKEKIATGNADIEEELSALEHLFESCYVKISRHEHKKVEENKAEANAT</sequence>
<keyword evidence="4" id="KW-1185">Reference proteome</keyword>
<dbReference type="PANTHER" id="PTHR38378">
    <property type="entry name" value="MYOSIN HEAVY CHAIN-LIKE PROTEIN"/>
    <property type="match status" value="1"/>
</dbReference>
<feature type="compositionally biased region" description="Basic and acidic residues" evidence="2">
    <location>
        <begin position="104"/>
        <end position="120"/>
    </location>
</feature>
<name>A0AAW1XKG8_RUBAR</name>
<reference evidence="3 4" key="1">
    <citation type="journal article" date="2023" name="G3 (Bethesda)">
        <title>A chromosome-length genome assembly and annotation of blackberry (Rubus argutus, cv. 'Hillquist').</title>
        <authorList>
            <person name="Bruna T."/>
            <person name="Aryal R."/>
            <person name="Dudchenko O."/>
            <person name="Sargent D.J."/>
            <person name="Mead D."/>
            <person name="Buti M."/>
            <person name="Cavallini A."/>
            <person name="Hytonen T."/>
            <person name="Andres J."/>
            <person name="Pham M."/>
            <person name="Weisz D."/>
            <person name="Mascagni F."/>
            <person name="Usai G."/>
            <person name="Natali L."/>
            <person name="Bassil N."/>
            <person name="Fernandez G.E."/>
            <person name="Lomsadze A."/>
            <person name="Armour M."/>
            <person name="Olukolu B."/>
            <person name="Poorten T."/>
            <person name="Britton C."/>
            <person name="Davik J."/>
            <person name="Ashrafi H."/>
            <person name="Aiden E.L."/>
            <person name="Borodovsky M."/>
            <person name="Worthington M."/>
        </authorList>
    </citation>
    <scope>NUCLEOTIDE SEQUENCE [LARGE SCALE GENOMIC DNA]</scope>
    <source>
        <strain evidence="3">PI 553951</strain>
    </source>
</reference>
<evidence type="ECO:0000256" key="2">
    <source>
        <dbReference type="SAM" id="MobiDB-lite"/>
    </source>
</evidence>
<feature type="region of interest" description="Disordered" evidence="2">
    <location>
        <begin position="95"/>
        <end position="120"/>
    </location>
</feature>
<organism evidence="3 4">
    <name type="scientific">Rubus argutus</name>
    <name type="common">Southern blackberry</name>
    <dbReference type="NCBI Taxonomy" id="59490"/>
    <lineage>
        <taxon>Eukaryota</taxon>
        <taxon>Viridiplantae</taxon>
        <taxon>Streptophyta</taxon>
        <taxon>Embryophyta</taxon>
        <taxon>Tracheophyta</taxon>
        <taxon>Spermatophyta</taxon>
        <taxon>Magnoliopsida</taxon>
        <taxon>eudicotyledons</taxon>
        <taxon>Gunneridae</taxon>
        <taxon>Pentapetalae</taxon>
        <taxon>rosids</taxon>
        <taxon>fabids</taxon>
        <taxon>Rosales</taxon>
        <taxon>Rosaceae</taxon>
        <taxon>Rosoideae</taxon>
        <taxon>Rosoideae incertae sedis</taxon>
        <taxon>Rubus</taxon>
    </lineage>
</organism>
<accession>A0AAW1XKG8</accession>
<proteinExistence type="predicted"/>
<dbReference type="EMBL" id="JBEDUW010000003">
    <property type="protein sequence ID" value="KAK9936873.1"/>
    <property type="molecule type" value="Genomic_DNA"/>
</dbReference>
<comment type="caution">
    <text evidence="3">The sequence shown here is derived from an EMBL/GenBank/DDBJ whole genome shotgun (WGS) entry which is preliminary data.</text>
</comment>
<dbReference type="PANTHER" id="PTHR38378:SF3">
    <property type="entry name" value="MYOSIN HEAVY CHAIN-LIKE PROTEIN"/>
    <property type="match status" value="1"/>
</dbReference>